<protein>
    <submittedName>
        <fullName evidence="2">CHAD domain-containing protein</fullName>
    </submittedName>
</protein>
<evidence type="ECO:0000313" key="3">
    <source>
        <dbReference type="Proteomes" id="UP001521181"/>
    </source>
</evidence>
<dbReference type="RefSeq" id="WP_233678110.1">
    <property type="nucleotide sequence ID" value="NZ_JAJUOS010000019.1"/>
</dbReference>
<dbReference type="SMART" id="SM00880">
    <property type="entry name" value="CHAD"/>
    <property type="match status" value="1"/>
</dbReference>
<name>A0ABS8YZU9_9RHOB</name>
<comment type="caution">
    <text evidence="2">The sequence shown here is derived from an EMBL/GenBank/DDBJ whole genome shotgun (WGS) entry which is preliminary data.</text>
</comment>
<dbReference type="PANTHER" id="PTHR39339">
    <property type="entry name" value="SLR1444 PROTEIN"/>
    <property type="match status" value="1"/>
</dbReference>
<dbReference type="PANTHER" id="PTHR39339:SF1">
    <property type="entry name" value="CHAD DOMAIN-CONTAINING PROTEIN"/>
    <property type="match status" value="1"/>
</dbReference>
<reference evidence="2 3" key="1">
    <citation type="submission" date="2021-12" db="EMBL/GenBank/DDBJ databases">
        <title>Sinirhodobacter sp. WL0062 is a bacterium isolated from seawater.</title>
        <authorList>
            <person name="Wang L."/>
            <person name="He W."/>
            <person name="Zhang D.-F."/>
        </authorList>
    </citation>
    <scope>NUCLEOTIDE SEQUENCE [LARGE SCALE GENOMIC DNA]</scope>
    <source>
        <strain evidence="2 3">WL0062</strain>
    </source>
</reference>
<dbReference type="InterPro" id="IPR007899">
    <property type="entry name" value="CHAD_dom"/>
</dbReference>
<sequence length="293" mass="32648">MRPSSQTDRTMPYHLQADDTDATAMLRRIATEELSFAAEIARSPDGAARIHELRKATKKTRGLLRLVAPRFEGFAEENAALREAAAGIAHLRDAEVMRATLKGIAPVATEAGLMLERLSGGVGTDPSHDALETFALDIAAIRDRAAEWTVIGKGWKVLAPGLTKSFAQAQARMARAQRDPTDEALHAWRSRAKHHWYHTRLLAPIWPEMMLGHAQIVDTLGELLGQHHDLAVLVEAAPTHLPHHAAKALHRQIRQIQKTQEAEAFRLGSRLFAEPPEALADRWGRWFKLWRAE</sequence>
<dbReference type="Gene3D" id="1.40.20.10">
    <property type="entry name" value="CHAD domain"/>
    <property type="match status" value="1"/>
</dbReference>
<evidence type="ECO:0000259" key="1">
    <source>
        <dbReference type="PROSITE" id="PS51708"/>
    </source>
</evidence>
<feature type="domain" description="CHAD" evidence="1">
    <location>
        <begin position="19"/>
        <end position="284"/>
    </location>
</feature>
<accession>A0ABS8YZU9</accession>
<proteinExistence type="predicted"/>
<dbReference type="PROSITE" id="PS51708">
    <property type="entry name" value="CHAD"/>
    <property type="match status" value="1"/>
</dbReference>
<evidence type="ECO:0000313" key="2">
    <source>
        <dbReference type="EMBL" id="MCE5975193.1"/>
    </source>
</evidence>
<dbReference type="InterPro" id="IPR038186">
    <property type="entry name" value="CHAD_dom_sf"/>
</dbReference>
<keyword evidence="3" id="KW-1185">Reference proteome</keyword>
<gene>
    <name evidence="2" type="ORF">LZA78_17105</name>
</gene>
<dbReference type="EMBL" id="JAJUOS010000019">
    <property type="protein sequence ID" value="MCE5975193.1"/>
    <property type="molecule type" value="Genomic_DNA"/>
</dbReference>
<dbReference type="Pfam" id="PF05235">
    <property type="entry name" value="CHAD"/>
    <property type="match status" value="1"/>
</dbReference>
<dbReference type="Proteomes" id="UP001521181">
    <property type="component" value="Unassembled WGS sequence"/>
</dbReference>
<organism evidence="2 3">
    <name type="scientific">Rhodobacter flavimaris</name>
    <dbReference type="NCBI Taxonomy" id="2907145"/>
    <lineage>
        <taxon>Bacteria</taxon>
        <taxon>Pseudomonadati</taxon>
        <taxon>Pseudomonadota</taxon>
        <taxon>Alphaproteobacteria</taxon>
        <taxon>Rhodobacterales</taxon>
        <taxon>Rhodobacter group</taxon>
        <taxon>Rhodobacter</taxon>
    </lineage>
</organism>